<organism evidence="7 8">
    <name type="scientific">Parafrankia soli</name>
    <dbReference type="NCBI Taxonomy" id="2599596"/>
    <lineage>
        <taxon>Bacteria</taxon>
        <taxon>Bacillati</taxon>
        <taxon>Actinomycetota</taxon>
        <taxon>Actinomycetes</taxon>
        <taxon>Frankiales</taxon>
        <taxon>Frankiaceae</taxon>
        <taxon>Parafrankia</taxon>
    </lineage>
</organism>
<keyword evidence="2" id="KW-0805">Transcription regulation</keyword>
<comment type="similarity">
    <text evidence="1">Belongs to the sigma-70 factor family. ECF subfamily.</text>
</comment>
<keyword evidence="8" id="KW-1185">Reference proteome</keyword>
<sequence>MTVIPTDADLLVRSVREPEVFADLFERHGDRVHRYLARRAGPDLAEDLVSDTFVAAFEQRSRFDPARGPDGALPWLLGIATRILQGHRRAEARRWRVLERALPDRPEPAAADRVADRVDANATVQSLVRALAELPDGERDALLLLAWGDLRYEEIATALAVPVGTVRSRIHRARNRLRAALAADPLAARSAPTRSDFRPFLESEPS</sequence>
<dbReference type="InterPro" id="IPR036388">
    <property type="entry name" value="WH-like_DNA-bd_sf"/>
</dbReference>
<dbReference type="GO" id="GO:0003677">
    <property type="term" value="F:DNA binding"/>
    <property type="evidence" value="ECO:0007669"/>
    <property type="project" value="InterPro"/>
</dbReference>
<feature type="domain" description="RNA polymerase sigma-70 region 2" evidence="5">
    <location>
        <begin position="24"/>
        <end position="93"/>
    </location>
</feature>
<gene>
    <name evidence="7" type="ORF">BBK14_04105</name>
</gene>
<keyword evidence="4" id="KW-0804">Transcription</keyword>
<name>A0A1S1Q4B8_9ACTN</name>
<dbReference type="CDD" id="cd06171">
    <property type="entry name" value="Sigma70_r4"/>
    <property type="match status" value="1"/>
</dbReference>
<dbReference type="PANTHER" id="PTHR43133">
    <property type="entry name" value="RNA POLYMERASE ECF-TYPE SIGMA FACTO"/>
    <property type="match status" value="1"/>
</dbReference>
<comment type="caution">
    <text evidence="7">The sequence shown here is derived from an EMBL/GenBank/DDBJ whole genome shotgun (WGS) entry which is preliminary data.</text>
</comment>
<evidence type="ECO:0000259" key="5">
    <source>
        <dbReference type="Pfam" id="PF04542"/>
    </source>
</evidence>
<dbReference type="SUPFAM" id="SSF88946">
    <property type="entry name" value="Sigma2 domain of RNA polymerase sigma factors"/>
    <property type="match status" value="1"/>
</dbReference>
<evidence type="ECO:0000256" key="4">
    <source>
        <dbReference type="ARBA" id="ARBA00023163"/>
    </source>
</evidence>
<dbReference type="Pfam" id="PF04542">
    <property type="entry name" value="Sigma70_r2"/>
    <property type="match status" value="1"/>
</dbReference>
<dbReference type="RefSeq" id="WP_071063767.1">
    <property type="nucleotide sequence ID" value="NZ_JBFLUH010000004.1"/>
</dbReference>
<dbReference type="NCBIfam" id="TIGR02937">
    <property type="entry name" value="sigma70-ECF"/>
    <property type="match status" value="1"/>
</dbReference>
<dbReference type="InterPro" id="IPR014284">
    <property type="entry name" value="RNA_pol_sigma-70_dom"/>
</dbReference>
<accession>A0A1S1Q4B8</accession>
<dbReference type="GO" id="GO:0016987">
    <property type="term" value="F:sigma factor activity"/>
    <property type="evidence" value="ECO:0007669"/>
    <property type="project" value="UniProtKB-KW"/>
</dbReference>
<protein>
    <submittedName>
        <fullName evidence="7">RNA polymerase subunit sigma-70</fullName>
    </submittedName>
</protein>
<dbReference type="Pfam" id="PF08281">
    <property type="entry name" value="Sigma70_r4_2"/>
    <property type="match status" value="1"/>
</dbReference>
<evidence type="ECO:0000313" key="8">
    <source>
        <dbReference type="Proteomes" id="UP000179769"/>
    </source>
</evidence>
<dbReference type="PANTHER" id="PTHR43133:SF25">
    <property type="entry name" value="RNA POLYMERASE SIGMA FACTOR RFAY-RELATED"/>
    <property type="match status" value="1"/>
</dbReference>
<dbReference type="OrthoDB" id="5518337at2"/>
<evidence type="ECO:0000256" key="2">
    <source>
        <dbReference type="ARBA" id="ARBA00023015"/>
    </source>
</evidence>
<dbReference type="EMBL" id="MAXA01000213">
    <property type="protein sequence ID" value="OHV28331.1"/>
    <property type="molecule type" value="Genomic_DNA"/>
</dbReference>
<evidence type="ECO:0000313" key="7">
    <source>
        <dbReference type="EMBL" id="OHV28331.1"/>
    </source>
</evidence>
<dbReference type="Proteomes" id="UP000179769">
    <property type="component" value="Unassembled WGS sequence"/>
</dbReference>
<dbReference type="AlphaFoldDB" id="A0A1S1Q4B8"/>
<dbReference type="Gene3D" id="1.10.1740.10">
    <property type="match status" value="1"/>
</dbReference>
<dbReference type="GO" id="GO:0006352">
    <property type="term" value="P:DNA-templated transcription initiation"/>
    <property type="evidence" value="ECO:0007669"/>
    <property type="project" value="InterPro"/>
</dbReference>
<dbReference type="InterPro" id="IPR007627">
    <property type="entry name" value="RNA_pol_sigma70_r2"/>
</dbReference>
<dbReference type="InterPro" id="IPR013249">
    <property type="entry name" value="RNA_pol_sigma70_r4_t2"/>
</dbReference>
<proteinExistence type="inferred from homology"/>
<feature type="domain" description="RNA polymerase sigma factor 70 region 4 type 2" evidence="6">
    <location>
        <begin position="126"/>
        <end position="177"/>
    </location>
</feature>
<keyword evidence="3" id="KW-0731">Sigma factor</keyword>
<dbReference type="InterPro" id="IPR013325">
    <property type="entry name" value="RNA_pol_sigma_r2"/>
</dbReference>
<dbReference type="SUPFAM" id="SSF88659">
    <property type="entry name" value="Sigma3 and sigma4 domains of RNA polymerase sigma factors"/>
    <property type="match status" value="1"/>
</dbReference>
<evidence type="ECO:0000256" key="3">
    <source>
        <dbReference type="ARBA" id="ARBA00023082"/>
    </source>
</evidence>
<evidence type="ECO:0000259" key="6">
    <source>
        <dbReference type="Pfam" id="PF08281"/>
    </source>
</evidence>
<dbReference type="Gene3D" id="1.10.10.10">
    <property type="entry name" value="Winged helix-like DNA-binding domain superfamily/Winged helix DNA-binding domain"/>
    <property type="match status" value="1"/>
</dbReference>
<evidence type="ECO:0000256" key="1">
    <source>
        <dbReference type="ARBA" id="ARBA00010641"/>
    </source>
</evidence>
<reference evidence="8" key="1">
    <citation type="submission" date="2016-07" db="EMBL/GenBank/DDBJ databases">
        <title>Frankia sp. NRRL B-16219 Genome sequencing.</title>
        <authorList>
            <person name="Ghodhbane-Gtari F."/>
            <person name="Swanson E."/>
            <person name="Gueddou A."/>
            <person name="Louati M."/>
            <person name="Nouioui I."/>
            <person name="Hezbri K."/>
            <person name="Abebe-Akele F."/>
            <person name="Simpson S."/>
            <person name="Morris K."/>
            <person name="Thomas K."/>
            <person name="Gtari M."/>
            <person name="Tisa L.S."/>
        </authorList>
    </citation>
    <scope>NUCLEOTIDE SEQUENCE [LARGE SCALE GENOMIC DNA]</scope>
    <source>
        <strain evidence="8">NRRL B-16219</strain>
    </source>
</reference>
<dbReference type="InterPro" id="IPR013324">
    <property type="entry name" value="RNA_pol_sigma_r3/r4-like"/>
</dbReference>
<dbReference type="InterPro" id="IPR039425">
    <property type="entry name" value="RNA_pol_sigma-70-like"/>
</dbReference>